<evidence type="ECO:0000313" key="1">
    <source>
        <dbReference type="EMBL" id="TKR67241.1"/>
    </source>
</evidence>
<sequence>MRTCLDSSPLVFVKGCMYIASPSTEPRALLRDNIFFKSALFGTSHLTDSDVATASGLHALFEQFLG</sequence>
<keyword evidence="2" id="KW-1185">Reference proteome</keyword>
<name>A0A4U5MDM9_STECR</name>
<reference evidence="1 2" key="2">
    <citation type="journal article" date="2019" name="G3 (Bethesda)">
        <title>Hybrid Assembly of the Genome of the Entomopathogenic Nematode Steinernema carpocapsae Identifies the X-Chromosome.</title>
        <authorList>
            <person name="Serra L."/>
            <person name="Macchietto M."/>
            <person name="Macias-Munoz A."/>
            <person name="McGill C.J."/>
            <person name="Rodriguez I.M."/>
            <person name="Rodriguez B."/>
            <person name="Murad R."/>
            <person name="Mortazavi A."/>
        </authorList>
    </citation>
    <scope>NUCLEOTIDE SEQUENCE [LARGE SCALE GENOMIC DNA]</scope>
    <source>
        <strain evidence="1 2">ALL</strain>
    </source>
</reference>
<organism evidence="1 2">
    <name type="scientific">Steinernema carpocapsae</name>
    <name type="common">Entomopathogenic nematode</name>
    <dbReference type="NCBI Taxonomy" id="34508"/>
    <lineage>
        <taxon>Eukaryota</taxon>
        <taxon>Metazoa</taxon>
        <taxon>Ecdysozoa</taxon>
        <taxon>Nematoda</taxon>
        <taxon>Chromadorea</taxon>
        <taxon>Rhabditida</taxon>
        <taxon>Tylenchina</taxon>
        <taxon>Panagrolaimomorpha</taxon>
        <taxon>Strongyloidoidea</taxon>
        <taxon>Steinernematidae</taxon>
        <taxon>Steinernema</taxon>
    </lineage>
</organism>
<dbReference type="Proteomes" id="UP000298663">
    <property type="component" value="Unassembled WGS sequence"/>
</dbReference>
<proteinExistence type="predicted"/>
<accession>A0A4U5MDM9</accession>
<reference evidence="1 2" key="1">
    <citation type="journal article" date="2015" name="Genome Biol.">
        <title>Comparative genomics of Steinernema reveals deeply conserved gene regulatory networks.</title>
        <authorList>
            <person name="Dillman A.R."/>
            <person name="Macchietto M."/>
            <person name="Porter C.F."/>
            <person name="Rogers A."/>
            <person name="Williams B."/>
            <person name="Antoshechkin I."/>
            <person name="Lee M.M."/>
            <person name="Goodwin Z."/>
            <person name="Lu X."/>
            <person name="Lewis E.E."/>
            <person name="Goodrich-Blair H."/>
            <person name="Stock S.P."/>
            <person name="Adams B.J."/>
            <person name="Sternberg P.W."/>
            <person name="Mortazavi A."/>
        </authorList>
    </citation>
    <scope>NUCLEOTIDE SEQUENCE [LARGE SCALE GENOMIC DNA]</scope>
    <source>
        <strain evidence="1 2">ALL</strain>
    </source>
</reference>
<evidence type="ECO:0000313" key="2">
    <source>
        <dbReference type="Proteomes" id="UP000298663"/>
    </source>
</evidence>
<gene>
    <name evidence="1" type="ORF">L596_023424</name>
</gene>
<dbReference type="AlphaFoldDB" id="A0A4U5MDM9"/>
<comment type="caution">
    <text evidence="1">The sequence shown here is derived from an EMBL/GenBank/DDBJ whole genome shotgun (WGS) entry which is preliminary data.</text>
</comment>
<protein>
    <submittedName>
        <fullName evidence="1">Uncharacterized protein</fullName>
    </submittedName>
</protein>
<dbReference type="EMBL" id="AZBU02000008">
    <property type="protein sequence ID" value="TKR67241.1"/>
    <property type="molecule type" value="Genomic_DNA"/>
</dbReference>